<dbReference type="GO" id="GO:0005524">
    <property type="term" value="F:ATP binding"/>
    <property type="evidence" value="ECO:0007669"/>
    <property type="project" value="UniProtKB-KW"/>
</dbReference>
<dbReference type="SUPFAM" id="SSF56801">
    <property type="entry name" value="Acetyl-CoA synthetase-like"/>
    <property type="match status" value="1"/>
</dbReference>
<dbReference type="CDD" id="cd05931">
    <property type="entry name" value="FAAL"/>
    <property type="match status" value="1"/>
</dbReference>
<evidence type="ECO:0000256" key="7">
    <source>
        <dbReference type="ARBA" id="ARBA00023098"/>
    </source>
</evidence>
<dbReference type="GO" id="GO:0071766">
    <property type="term" value="P:Actinobacterium-type cell wall biogenesis"/>
    <property type="evidence" value="ECO:0007669"/>
    <property type="project" value="UniProtKB-ARBA"/>
</dbReference>
<organism evidence="10 11">
    <name type="scientific">Nocardia nova</name>
    <dbReference type="NCBI Taxonomy" id="37330"/>
    <lineage>
        <taxon>Bacteria</taxon>
        <taxon>Bacillati</taxon>
        <taxon>Actinomycetota</taxon>
        <taxon>Actinomycetes</taxon>
        <taxon>Mycobacteriales</taxon>
        <taxon>Nocardiaceae</taxon>
        <taxon>Nocardia</taxon>
    </lineage>
</organism>
<keyword evidence="4" id="KW-0547">Nucleotide-binding</keyword>
<evidence type="ECO:0000313" key="11">
    <source>
        <dbReference type="Proteomes" id="UP000239874"/>
    </source>
</evidence>
<keyword evidence="7" id="KW-0443">Lipid metabolism</keyword>
<evidence type="ECO:0000256" key="8">
    <source>
        <dbReference type="ARBA" id="ARBA00084062"/>
    </source>
</evidence>
<evidence type="ECO:0000256" key="2">
    <source>
        <dbReference type="ARBA" id="ARBA00006432"/>
    </source>
</evidence>
<dbReference type="GO" id="GO:0006633">
    <property type="term" value="P:fatty acid biosynthetic process"/>
    <property type="evidence" value="ECO:0007669"/>
    <property type="project" value="TreeGrafter"/>
</dbReference>
<keyword evidence="3 10" id="KW-0436">Ligase</keyword>
<dbReference type="PANTHER" id="PTHR22754">
    <property type="entry name" value="DISCO-INTERACTING PROTEIN 2 DIP2 -RELATED"/>
    <property type="match status" value="1"/>
</dbReference>
<evidence type="ECO:0000256" key="4">
    <source>
        <dbReference type="ARBA" id="ARBA00022741"/>
    </source>
</evidence>
<evidence type="ECO:0000256" key="5">
    <source>
        <dbReference type="ARBA" id="ARBA00022832"/>
    </source>
</evidence>
<reference evidence="10 11" key="1">
    <citation type="submission" date="2018-02" db="EMBL/GenBank/DDBJ databases">
        <title>8 Nocardia nova and 1 Nocardia cyriacigeorgica strain used for evolution to TMP-SMX.</title>
        <authorList>
            <person name="Mehta H."/>
            <person name="Weng J."/>
            <person name="Shamoo Y."/>
        </authorList>
    </citation>
    <scope>NUCLEOTIDE SEQUENCE [LARGE SCALE GENOMIC DNA]</scope>
    <source>
        <strain evidence="10 11">MDA3139</strain>
    </source>
</reference>
<dbReference type="NCBIfam" id="NF038339">
    <property type="entry name" value="FAAL_FadD32"/>
    <property type="match status" value="1"/>
</dbReference>
<dbReference type="OrthoDB" id="3671040at2"/>
<dbReference type="AlphaFoldDB" id="A0A2S6AVG0"/>
<dbReference type="GO" id="GO:0016874">
    <property type="term" value="F:ligase activity"/>
    <property type="evidence" value="ECO:0007669"/>
    <property type="project" value="UniProtKB-KW"/>
</dbReference>
<dbReference type="NCBIfam" id="NF009124">
    <property type="entry name" value="PRK12476.1"/>
    <property type="match status" value="1"/>
</dbReference>
<dbReference type="InterPro" id="IPR047968">
    <property type="entry name" value="FAAL_FadD32"/>
</dbReference>
<gene>
    <name evidence="10" type="ORF">C5E45_06880</name>
</gene>
<dbReference type="InterPro" id="IPR042099">
    <property type="entry name" value="ANL_N_sf"/>
</dbReference>
<evidence type="ECO:0000259" key="9">
    <source>
        <dbReference type="Pfam" id="PF00501"/>
    </source>
</evidence>
<name>A0A2S6AVG0_9NOCA</name>
<evidence type="ECO:0000256" key="6">
    <source>
        <dbReference type="ARBA" id="ARBA00022840"/>
    </source>
</evidence>
<dbReference type="InterPro" id="IPR040097">
    <property type="entry name" value="FAAL/FAAC"/>
</dbReference>
<accession>A0A2S6AVG0</accession>
<protein>
    <recommendedName>
        <fullName evidence="8">Acyl-AMP synthetase</fullName>
    </recommendedName>
</protein>
<dbReference type="PANTHER" id="PTHR22754:SF32">
    <property type="entry name" value="DISCO-INTERACTING PROTEIN 2"/>
    <property type="match status" value="1"/>
</dbReference>
<dbReference type="InterPro" id="IPR000873">
    <property type="entry name" value="AMP-dep_synth/lig_dom"/>
</dbReference>
<dbReference type="FunFam" id="3.30.300.30:FF:000029">
    <property type="entry name" value="Fatty-acid-CoA ligase FadD31"/>
    <property type="match status" value="1"/>
</dbReference>
<sequence>MSPCCVCLGGEGMTDETFDDYLDETGNIAIPEGRTLVDYVEKHTRNDANDLAYRYIDYSRERDGEYQDLTWKEFGVRLRAVAARLQQVTKPGDRVAILAPQGLDYVISFFAAIYAGTIAVPLFDPDEPGHTDRLHAVLGDCTPSAILTASSSAAGVRQFFRPLPAAQRPRIIAVDAVPDTLGESWVRPDLAVDDIAYLQYTSGSTRTPAGVEITHRAVGTNLLQMVHAINLDWNSRGVTWLPLYHDMGLLCVILPAIGGKYITIMSPSAFVRRPGRWISELAAVSDGAGTFAAAPNFAFEHAAARGLPKNGETLDLSNVIGLINGSEPVTTSSMKKFNEAFAPYGLPKTAIKPCYGMAEATLFVSATRAEDEAKVIYVDRNELNAGRVVKVDHSAPNAIAQVSCGYVALSQWAAIVDSESIDSPEGAQELPEGRVGEIWLHGNNIGIGYWGREEETRQTFKNLLTNRQAEGSHAAGAPDDAIWLRTGDYGVYVDGELYITGRVKDLVIVDGRNHYPQDLEFSAQEASKMLRPGFIAAFSVPANQLPAEVFAADSHAGLKYDADDASEQLVIVAERGPGAHKADSQPIADAVRGALSQRHGVTVRDVLLVPAGSIPRTSSGKLARRACRAAYLEGTLRGGYQQQAFPDAPDEE</sequence>
<dbReference type="FunFam" id="3.40.50.12780:FF:000013">
    <property type="entry name" value="Long-chain-fatty-acid--AMP ligase FadD32"/>
    <property type="match status" value="1"/>
</dbReference>
<dbReference type="GO" id="GO:0070566">
    <property type="term" value="F:adenylyltransferase activity"/>
    <property type="evidence" value="ECO:0007669"/>
    <property type="project" value="UniProtKB-ARBA"/>
</dbReference>
<keyword evidence="6" id="KW-0067">ATP-binding</keyword>
<evidence type="ECO:0000256" key="3">
    <source>
        <dbReference type="ARBA" id="ARBA00022598"/>
    </source>
</evidence>
<proteinExistence type="inferred from homology"/>
<dbReference type="EMBL" id="PSZC01000003">
    <property type="protein sequence ID" value="PPJ39179.1"/>
    <property type="molecule type" value="Genomic_DNA"/>
</dbReference>
<dbReference type="Proteomes" id="UP000239874">
    <property type="component" value="Unassembled WGS sequence"/>
</dbReference>
<dbReference type="InterPro" id="IPR045851">
    <property type="entry name" value="AMP-bd_C_sf"/>
</dbReference>
<comment type="pathway">
    <text evidence="1">Lipid metabolism.</text>
</comment>
<keyword evidence="5" id="KW-0276">Fatty acid metabolism</keyword>
<dbReference type="Gene3D" id="3.30.300.30">
    <property type="match status" value="1"/>
</dbReference>
<evidence type="ECO:0000256" key="1">
    <source>
        <dbReference type="ARBA" id="ARBA00005189"/>
    </source>
</evidence>
<dbReference type="Gene3D" id="3.40.50.12780">
    <property type="entry name" value="N-terminal domain of ligase-like"/>
    <property type="match status" value="1"/>
</dbReference>
<comment type="similarity">
    <text evidence="2">Belongs to the ATP-dependent AMP-binding enzyme family.</text>
</comment>
<dbReference type="GO" id="GO:0005886">
    <property type="term" value="C:plasma membrane"/>
    <property type="evidence" value="ECO:0007669"/>
    <property type="project" value="TreeGrafter"/>
</dbReference>
<evidence type="ECO:0000313" key="10">
    <source>
        <dbReference type="EMBL" id="PPJ39179.1"/>
    </source>
</evidence>
<dbReference type="Pfam" id="PF00501">
    <property type="entry name" value="AMP-binding"/>
    <property type="match status" value="1"/>
</dbReference>
<feature type="domain" description="AMP-dependent synthetase/ligase" evidence="9">
    <location>
        <begin position="46"/>
        <end position="450"/>
    </location>
</feature>
<comment type="caution">
    <text evidence="10">The sequence shown here is derived from an EMBL/GenBank/DDBJ whole genome shotgun (WGS) entry which is preliminary data.</text>
</comment>